<name>A0ABW1Z4Q8_9BACT</name>
<dbReference type="InterPro" id="IPR050882">
    <property type="entry name" value="Prepilin_peptidase/N-MTase"/>
</dbReference>
<keyword evidence="5 7" id="KW-1133">Transmembrane helix</keyword>
<gene>
    <name evidence="10" type="ORF">ACFQBQ_01870</name>
</gene>
<evidence type="ECO:0000313" key="11">
    <source>
        <dbReference type="Proteomes" id="UP001596391"/>
    </source>
</evidence>
<feature type="transmembrane region" description="Helical" evidence="7">
    <location>
        <begin position="144"/>
        <end position="162"/>
    </location>
</feature>
<dbReference type="Proteomes" id="UP001596391">
    <property type="component" value="Unassembled WGS sequence"/>
</dbReference>
<dbReference type="InterPro" id="IPR000045">
    <property type="entry name" value="Prepilin_IV_endopep_pep"/>
</dbReference>
<dbReference type="InterPro" id="IPR010627">
    <property type="entry name" value="Prepilin_pept_A24_N"/>
</dbReference>
<dbReference type="GO" id="GO:0016787">
    <property type="term" value="F:hydrolase activity"/>
    <property type="evidence" value="ECO:0007669"/>
    <property type="project" value="UniProtKB-KW"/>
</dbReference>
<dbReference type="Pfam" id="PF01478">
    <property type="entry name" value="Peptidase_A24"/>
    <property type="match status" value="1"/>
</dbReference>
<dbReference type="PANTHER" id="PTHR30487:SF0">
    <property type="entry name" value="PREPILIN LEADER PEPTIDASE_N-METHYLTRANSFERASE-RELATED"/>
    <property type="match status" value="1"/>
</dbReference>
<dbReference type="PANTHER" id="PTHR30487">
    <property type="entry name" value="TYPE 4 PREPILIN-LIKE PROTEINS LEADER PEPTIDE-PROCESSING ENZYME"/>
    <property type="match status" value="1"/>
</dbReference>
<dbReference type="RefSeq" id="WP_263372293.1">
    <property type="nucleotide sequence ID" value="NZ_JAGSYD010000004.1"/>
</dbReference>
<feature type="transmembrane region" description="Helical" evidence="7">
    <location>
        <begin position="6"/>
        <end position="31"/>
    </location>
</feature>
<evidence type="ECO:0000256" key="6">
    <source>
        <dbReference type="ARBA" id="ARBA00023136"/>
    </source>
</evidence>
<evidence type="ECO:0000256" key="5">
    <source>
        <dbReference type="ARBA" id="ARBA00022989"/>
    </source>
</evidence>
<comment type="caution">
    <text evidence="10">The sequence shown here is derived from an EMBL/GenBank/DDBJ whole genome shotgun (WGS) entry which is preliminary data.</text>
</comment>
<feature type="domain" description="Prepilin peptidase A24 N-terminal" evidence="9">
    <location>
        <begin position="13"/>
        <end position="91"/>
    </location>
</feature>
<dbReference type="Gene3D" id="1.20.120.1220">
    <property type="match status" value="1"/>
</dbReference>
<feature type="transmembrane region" description="Helical" evidence="7">
    <location>
        <begin position="281"/>
        <end position="304"/>
    </location>
</feature>
<organism evidence="10 11">
    <name type="scientific">Granulicella cerasi</name>
    <dbReference type="NCBI Taxonomy" id="741063"/>
    <lineage>
        <taxon>Bacteria</taxon>
        <taxon>Pseudomonadati</taxon>
        <taxon>Acidobacteriota</taxon>
        <taxon>Terriglobia</taxon>
        <taxon>Terriglobales</taxon>
        <taxon>Acidobacteriaceae</taxon>
        <taxon>Granulicella</taxon>
    </lineage>
</organism>
<evidence type="ECO:0000256" key="1">
    <source>
        <dbReference type="ARBA" id="ARBA00004651"/>
    </source>
</evidence>
<protein>
    <submittedName>
        <fullName evidence="10">Prepilin peptidase</fullName>
        <ecNumber evidence="10">3.4.23.-</ecNumber>
    </submittedName>
</protein>
<feature type="domain" description="Prepilin type IV endopeptidase peptidase" evidence="8">
    <location>
        <begin position="205"/>
        <end position="265"/>
    </location>
</feature>
<keyword evidence="11" id="KW-1185">Reference proteome</keyword>
<feature type="transmembrane region" description="Helical" evidence="7">
    <location>
        <begin position="236"/>
        <end position="269"/>
    </location>
</feature>
<keyword evidence="3" id="KW-1003">Cell membrane</keyword>
<accession>A0ABW1Z4Q8</accession>
<evidence type="ECO:0000256" key="3">
    <source>
        <dbReference type="ARBA" id="ARBA00022475"/>
    </source>
</evidence>
<keyword evidence="4 7" id="KW-0812">Transmembrane</keyword>
<dbReference type="Pfam" id="PF06750">
    <property type="entry name" value="A24_N_bact"/>
    <property type="match status" value="1"/>
</dbReference>
<proteinExistence type="inferred from homology"/>
<comment type="subcellular location">
    <subcellularLocation>
        <location evidence="1">Cell membrane</location>
        <topology evidence="1">Multi-pass membrane protein</topology>
    </subcellularLocation>
</comment>
<dbReference type="EMBL" id="JBHSWI010000001">
    <property type="protein sequence ID" value="MFC6644358.1"/>
    <property type="molecule type" value="Genomic_DNA"/>
</dbReference>
<evidence type="ECO:0000256" key="7">
    <source>
        <dbReference type="SAM" id="Phobius"/>
    </source>
</evidence>
<feature type="transmembrane region" description="Helical" evidence="7">
    <location>
        <begin position="109"/>
        <end position="132"/>
    </location>
</feature>
<feature type="transmembrane region" description="Helical" evidence="7">
    <location>
        <begin position="78"/>
        <end position="97"/>
    </location>
</feature>
<evidence type="ECO:0000259" key="8">
    <source>
        <dbReference type="Pfam" id="PF01478"/>
    </source>
</evidence>
<evidence type="ECO:0000256" key="4">
    <source>
        <dbReference type="ARBA" id="ARBA00022692"/>
    </source>
</evidence>
<sequence length="307" mass="33482">MSSLLWLEIAAILLGLLLGSFLNVCIARLPFHESIVKPGSRCPHCQAPIRAYDNIPVLSFLLLRGRCRHCKASISWQYPLVELAVAAWFVIPTRHIYFAAVGGPEVSYAFAQILIESIGLAILGWLLIGLIFMDWQTHTLPDAFTLLGIGIGFFLICAESIFEPNGANDIHMHQQLRMSSPGSFTAKGDVFLTGTEHLVFGRLAAILAATFLLWFVRWAYKRVRGCEGLGAGDVKLLAMIAAFLGFWPAMLALFLGVIGAALYAVVLLARGKAQRSTPLPFGAYLSMGGIVAAVFGEAIVSWYARLL</sequence>
<keyword evidence="10" id="KW-0378">Hydrolase</keyword>
<comment type="similarity">
    <text evidence="2">Belongs to the peptidase A24 family.</text>
</comment>
<evidence type="ECO:0000313" key="10">
    <source>
        <dbReference type="EMBL" id="MFC6644358.1"/>
    </source>
</evidence>
<feature type="transmembrane region" description="Helical" evidence="7">
    <location>
        <begin position="199"/>
        <end position="216"/>
    </location>
</feature>
<reference evidence="11" key="1">
    <citation type="journal article" date="2019" name="Int. J. Syst. Evol. Microbiol.">
        <title>The Global Catalogue of Microorganisms (GCM) 10K type strain sequencing project: providing services to taxonomists for standard genome sequencing and annotation.</title>
        <authorList>
            <consortium name="The Broad Institute Genomics Platform"/>
            <consortium name="The Broad Institute Genome Sequencing Center for Infectious Disease"/>
            <person name="Wu L."/>
            <person name="Ma J."/>
        </authorList>
    </citation>
    <scope>NUCLEOTIDE SEQUENCE [LARGE SCALE GENOMIC DNA]</scope>
    <source>
        <strain evidence="11">CGMCC 1.16026</strain>
    </source>
</reference>
<dbReference type="EC" id="3.4.23.-" evidence="10"/>
<keyword evidence="6 7" id="KW-0472">Membrane</keyword>
<evidence type="ECO:0000256" key="2">
    <source>
        <dbReference type="ARBA" id="ARBA00005801"/>
    </source>
</evidence>
<evidence type="ECO:0000259" key="9">
    <source>
        <dbReference type="Pfam" id="PF06750"/>
    </source>
</evidence>